<dbReference type="SUPFAM" id="SSF51905">
    <property type="entry name" value="FAD/NAD(P)-binding domain"/>
    <property type="match status" value="2"/>
</dbReference>
<dbReference type="InterPro" id="IPR023753">
    <property type="entry name" value="FAD/NAD-binding_dom"/>
</dbReference>
<comment type="similarity">
    <text evidence="1">Belongs to the NADH dehydrogenase family.</text>
</comment>
<evidence type="ECO:0000256" key="4">
    <source>
        <dbReference type="ARBA" id="ARBA00022827"/>
    </source>
</evidence>
<dbReference type="GO" id="GO:0050136">
    <property type="term" value="F:NADH dehydrogenase (quinone) (non-electrogenic) activity"/>
    <property type="evidence" value="ECO:0007669"/>
    <property type="project" value="UniProtKB-EC"/>
</dbReference>
<evidence type="ECO:0000256" key="3">
    <source>
        <dbReference type="ARBA" id="ARBA00022630"/>
    </source>
</evidence>
<accession>A0A5J4KW60</accession>
<evidence type="ECO:0000256" key="5">
    <source>
        <dbReference type="ARBA" id="ARBA00023002"/>
    </source>
</evidence>
<evidence type="ECO:0000256" key="6">
    <source>
        <dbReference type="ARBA" id="ARBA00023027"/>
    </source>
</evidence>
<dbReference type="Gene3D" id="3.50.50.100">
    <property type="match status" value="1"/>
</dbReference>
<dbReference type="InterPro" id="IPR036188">
    <property type="entry name" value="FAD/NAD-bd_sf"/>
</dbReference>
<keyword evidence="9" id="KW-1133">Transmembrane helix</keyword>
<dbReference type="PRINTS" id="PR00411">
    <property type="entry name" value="PNDRDTASEI"/>
</dbReference>
<keyword evidence="4" id="KW-0274">FAD</keyword>
<dbReference type="Pfam" id="PF07992">
    <property type="entry name" value="Pyr_redox_2"/>
    <property type="match status" value="1"/>
</dbReference>
<comment type="catalytic activity">
    <reaction evidence="7">
        <text>a quinone + NADH + H(+) = a quinol + NAD(+)</text>
        <dbReference type="Rhea" id="RHEA:46160"/>
        <dbReference type="ChEBI" id="CHEBI:15378"/>
        <dbReference type="ChEBI" id="CHEBI:24646"/>
        <dbReference type="ChEBI" id="CHEBI:57540"/>
        <dbReference type="ChEBI" id="CHEBI:57945"/>
        <dbReference type="ChEBI" id="CHEBI:132124"/>
        <dbReference type="EC" id="1.6.5.9"/>
    </reaction>
</comment>
<evidence type="ECO:0000256" key="2">
    <source>
        <dbReference type="ARBA" id="ARBA00012637"/>
    </source>
</evidence>
<keyword evidence="6" id="KW-0520">NAD</keyword>
<evidence type="ECO:0000256" key="9">
    <source>
        <dbReference type="SAM" id="Phobius"/>
    </source>
</evidence>
<gene>
    <name evidence="11" type="primary">ndh</name>
    <name evidence="11" type="ORF">KDW_36080</name>
</gene>
<dbReference type="Proteomes" id="UP000326912">
    <property type="component" value="Unassembled WGS sequence"/>
</dbReference>
<dbReference type="EMBL" id="BKZW01000001">
    <property type="protein sequence ID" value="GER89446.1"/>
    <property type="molecule type" value="Genomic_DNA"/>
</dbReference>
<proteinExistence type="inferred from homology"/>
<dbReference type="PANTHER" id="PTHR43706:SF47">
    <property type="entry name" value="EXTERNAL NADH-UBIQUINONE OXIDOREDUCTASE 1, MITOCHONDRIAL-RELATED"/>
    <property type="match status" value="1"/>
</dbReference>
<reference evidence="11 12" key="1">
    <citation type="submission" date="2019-10" db="EMBL/GenBank/DDBJ databases">
        <title>Dictyobacter vulcani sp. nov., within the class Ktedonobacteria, isolated from soil of volcanic Mt. Zao.</title>
        <authorList>
            <person name="Zheng Y."/>
            <person name="Wang C.M."/>
            <person name="Sakai Y."/>
            <person name="Abe K."/>
            <person name="Yokota A."/>
            <person name="Yabe S."/>
        </authorList>
    </citation>
    <scope>NUCLEOTIDE SEQUENCE [LARGE SCALE GENOMIC DNA]</scope>
    <source>
        <strain evidence="11 12">W12</strain>
    </source>
</reference>
<feature type="transmembrane region" description="Helical" evidence="9">
    <location>
        <begin position="380"/>
        <end position="397"/>
    </location>
</feature>
<keyword evidence="3" id="KW-0285">Flavoprotein</keyword>
<dbReference type="AlphaFoldDB" id="A0A5J4KW60"/>
<sequence>MDAEARTTQTGHPRVVIVGAGFGGLQAALDIGKQQPEVNLTVIDRTNHHLFQPLLYQVATAALSPADISTPIRHVLRKQKRTEVVMAEVTDVDLEQKRVIMHDVSIPYDYLVIATGAHENYFGHRESWEPIAPGLKSIEDAQQIRRKILLTFEQAELEMDTEQRKRLLTFMVIGGGPTGVEMAGAIAELAYQTLPPEYRHIDPGMIRVILVEAMPRILSTFPKSLARRARKKLERLGVDVRTSTLLEEITEEGAVAGGQWMPANTIIWTAGVQASPAGQWLGAETDRAGRVLVNPDLTLPNHSDVFVLGDTATIMQDNKPLPGIAPVAMQQGHYVAVVIKQKIAGEQTSEPFHYHDKGYLATVGRAYAIASIGRIRISGFSAWILWLAVHIVYLIGYDNRIMVLLQWAWSYIFLKRRVRIIAPSTRDNPVPDPAHNNMPAAEKTEVSTIPGQ</sequence>
<dbReference type="EC" id="1.6.5.9" evidence="2"/>
<comment type="caution">
    <text evidence="11">The sequence shown here is derived from an EMBL/GenBank/DDBJ whole genome shotgun (WGS) entry which is preliminary data.</text>
</comment>
<evidence type="ECO:0000259" key="10">
    <source>
        <dbReference type="Pfam" id="PF07992"/>
    </source>
</evidence>
<keyword evidence="12" id="KW-1185">Reference proteome</keyword>
<organism evidence="11 12">
    <name type="scientific">Dictyobacter vulcani</name>
    <dbReference type="NCBI Taxonomy" id="2607529"/>
    <lineage>
        <taxon>Bacteria</taxon>
        <taxon>Bacillati</taxon>
        <taxon>Chloroflexota</taxon>
        <taxon>Ktedonobacteria</taxon>
        <taxon>Ktedonobacterales</taxon>
        <taxon>Dictyobacteraceae</taxon>
        <taxon>Dictyobacter</taxon>
    </lineage>
</organism>
<evidence type="ECO:0000313" key="11">
    <source>
        <dbReference type="EMBL" id="GER89446.1"/>
    </source>
</evidence>
<dbReference type="PRINTS" id="PR00368">
    <property type="entry name" value="FADPNR"/>
</dbReference>
<evidence type="ECO:0000313" key="12">
    <source>
        <dbReference type="Proteomes" id="UP000326912"/>
    </source>
</evidence>
<protein>
    <recommendedName>
        <fullName evidence="2">NADH:ubiquinone reductase (non-electrogenic)</fullName>
        <ecNumber evidence="2">1.6.5.9</ecNumber>
    </recommendedName>
</protein>
<keyword evidence="5" id="KW-0560">Oxidoreductase</keyword>
<evidence type="ECO:0000256" key="8">
    <source>
        <dbReference type="SAM" id="MobiDB-lite"/>
    </source>
</evidence>
<feature type="domain" description="FAD/NAD(P)-binding" evidence="10">
    <location>
        <begin position="14"/>
        <end position="332"/>
    </location>
</feature>
<evidence type="ECO:0000256" key="7">
    <source>
        <dbReference type="ARBA" id="ARBA00047599"/>
    </source>
</evidence>
<evidence type="ECO:0000256" key="1">
    <source>
        <dbReference type="ARBA" id="ARBA00005272"/>
    </source>
</evidence>
<dbReference type="InterPro" id="IPR045024">
    <property type="entry name" value="NDH-2"/>
</dbReference>
<feature type="region of interest" description="Disordered" evidence="8">
    <location>
        <begin position="425"/>
        <end position="452"/>
    </location>
</feature>
<name>A0A5J4KW60_9CHLR</name>
<dbReference type="PANTHER" id="PTHR43706">
    <property type="entry name" value="NADH DEHYDROGENASE"/>
    <property type="match status" value="1"/>
</dbReference>
<keyword evidence="9" id="KW-0812">Transmembrane</keyword>
<keyword evidence="9" id="KW-0472">Membrane</keyword>